<dbReference type="GO" id="GO:0005737">
    <property type="term" value="C:cytoplasm"/>
    <property type="evidence" value="ECO:0007669"/>
    <property type="project" value="UniProtKB-SubCell"/>
</dbReference>
<dbReference type="Proteomes" id="UP000524007">
    <property type="component" value="Unassembled WGS sequence"/>
</dbReference>
<keyword evidence="7" id="KW-0677">Repeat</keyword>
<feature type="domain" description="PH" evidence="13">
    <location>
        <begin position="197"/>
        <end position="297"/>
    </location>
</feature>
<feature type="region of interest" description="Disordered" evidence="12">
    <location>
        <begin position="308"/>
        <end position="416"/>
    </location>
</feature>
<evidence type="ECO:0000259" key="13">
    <source>
        <dbReference type="PROSITE" id="PS50003"/>
    </source>
</evidence>
<evidence type="ECO:0000256" key="12">
    <source>
        <dbReference type="SAM" id="MobiDB-lite"/>
    </source>
</evidence>
<keyword evidence="15" id="KW-1185">Reference proteome</keyword>
<feature type="non-terminal residue" evidence="14">
    <location>
        <position position="1"/>
    </location>
</feature>
<keyword evidence="4" id="KW-1003">Cell membrane</keyword>
<name>A0A7L2A001_LEILU</name>
<dbReference type="FunFam" id="2.30.29.30:FF:000042">
    <property type="entry name" value="pleckstrin homology domain-containing family A member 1 isoform X2"/>
    <property type="match status" value="1"/>
</dbReference>
<evidence type="ECO:0000256" key="8">
    <source>
        <dbReference type="ARBA" id="ARBA00023121"/>
    </source>
</evidence>
<feature type="compositionally biased region" description="Basic and acidic residues" evidence="12">
    <location>
        <begin position="391"/>
        <end position="402"/>
    </location>
</feature>
<feature type="region of interest" description="Disordered" evidence="12">
    <location>
        <begin position="183"/>
        <end position="202"/>
    </location>
</feature>
<dbReference type="CDD" id="cd13271">
    <property type="entry name" value="PH2_TAPP1_2"/>
    <property type="match status" value="1"/>
</dbReference>
<dbReference type="PROSITE" id="PS50003">
    <property type="entry name" value="PH_DOMAIN"/>
    <property type="match status" value="2"/>
</dbReference>
<evidence type="ECO:0000313" key="14">
    <source>
        <dbReference type="EMBL" id="NXP40477.1"/>
    </source>
</evidence>
<gene>
    <name evidence="14" type="primary">Plekha2</name>
    <name evidence="14" type="ORF">LEILUT_R10810</name>
</gene>
<dbReference type="SUPFAM" id="SSF50729">
    <property type="entry name" value="PH domain-like"/>
    <property type="match status" value="2"/>
</dbReference>
<evidence type="ECO:0000256" key="1">
    <source>
        <dbReference type="ARBA" id="ARBA00004123"/>
    </source>
</evidence>
<dbReference type="PANTHER" id="PTHR14336">
    <property type="entry name" value="TANDEM PH DOMAIN CONTAINING PROTEIN"/>
    <property type="match status" value="1"/>
</dbReference>
<dbReference type="Pfam" id="PF00169">
    <property type="entry name" value="PH"/>
    <property type="match status" value="2"/>
</dbReference>
<reference evidence="14 15" key="1">
    <citation type="submission" date="2019-09" db="EMBL/GenBank/DDBJ databases">
        <title>Bird 10,000 Genomes (B10K) Project - Family phase.</title>
        <authorList>
            <person name="Zhang G."/>
        </authorList>
    </citation>
    <scope>NUCLEOTIDE SEQUENCE [LARGE SCALE GENOMIC DNA]</scope>
    <source>
        <strain evidence="14">B10K-DU-002-43</strain>
        <tissue evidence="14">Muscle</tissue>
    </source>
</reference>
<keyword evidence="5" id="KW-0963">Cytoplasm</keyword>
<evidence type="ECO:0000256" key="4">
    <source>
        <dbReference type="ARBA" id="ARBA00022475"/>
    </source>
</evidence>
<dbReference type="GO" id="GO:0005634">
    <property type="term" value="C:nucleus"/>
    <property type="evidence" value="ECO:0007669"/>
    <property type="project" value="UniProtKB-SubCell"/>
</dbReference>
<protein>
    <submittedName>
        <fullName evidence="14">PKHA2 protein</fullName>
    </submittedName>
</protein>
<evidence type="ECO:0000313" key="15">
    <source>
        <dbReference type="Proteomes" id="UP000524007"/>
    </source>
</evidence>
<evidence type="ECO:0000256" key="6">
    <source>
        <dbReference type="ARBA" id="ARBA00022553"/>
    </source>
</evidence>
<dbReference type="PANTHER" id="PTHR14336:SF5">
    <property type="entry name" value="PLECKSTRIN HOMOLOGY DOMAIN-CONTAINING FAMILY A MEMBER 2"/>
    <property type="match status" value="1"/>
</dbReference>
<dbReference type="InterPro" id="IPR051707">
    <property type="entry name" value="PI-Interact_SigTrans_Reg"/>
</dbReference>
<feature type="domain" description="PH" evidence="13">
    <location>
        <begin position="7"/>
        <end position="113"/>
    </location>
</feature>
<dbReference type="FunFam" id="2.30.29.30:FF:000049">
    <property type="entry name" value="pleckstrin homology domain-containing family A member 1 isoform X1"/>
    <property type="match status" value="1"/>
</dbReference>
<evidence type="ECO:0000256" key="10">
    <source>
        <dbReference type="ARBA" id="ARBA00023242"/>
    </source>
</evidence>
<feature type="compositionally biased region" description="Pro residues" evidence="12">
    <location>
        <begin position="189"/>
        <end position="199"/>
    </location>
</feature>
<evidence type="ECO:0000256" key="11">
    <source>
        <dbReference type="ARBA" id="ARBA00059661"/>
    </source>
</evidence>
<dbReference type="InterPro" id="IPR001849">
    <property type="entry name" value="PH_domain"/>
</dbReference>
<evidence type="ECO:0000256" key="2">
    <source>
        <dbReference type="ARBA" id="ARBA00004202"/>
    </source>
</evidence>
<organism evidence="14 15">
    <name type="scientific">Leiothrix lutea</name>
    <name type="common">Red-billed leiothrix</name>
    <name type="synonym">Sylvia lutea</name>
    <dbReference type="NCBI Taxonomy" id="36275"/>
    <lineage>
        <taxon>Eukaryota</taxon>
        <taxon>Metazoa</taxon>
        <taxon>Chordata</taxon>
        <taxon>Craniata</taxon>
        <taxon>Vertebrata</taxon>
        <taxon>Euteleostomi</taxon>
        <taxon>Archelosauria</taxon>
        <taxon>Archosauria</taxon>
        <taxon>Dinosauria</taxon>
        <taxon>Saurischia</taxon>
        <taxon>Theropoda</taxon>
        <taxon>Coelurosauria</taxon>
        <taxon>Aves</taxon>
        <taxon>Neognathae</taxon>
        <taxon>Neoaves</taxon>
        <taxon>Telluraves</taxon>
        <taxon>Australaves</taxon>
        <taxon>Passeriformes</taxon>
        <taxon>Sylvioidea</taxon>
        <taxon>Leiothrichidae</taxon>
        <taxon>Leiothrix</taxon>
    </lineage>
</organism>
<dbReference type="InterPro" id="IPR011993">
    <property type="entry name" value="PH-like_dom_sf"/>
</dbReference>
<dbReference type="EMBL" id="VXBY01003328">
    <property type="protein sequence ID" value="NXP40477.1"/>
    <property type="molecule type" value="Genomic_DNA"/>
</dbReference>
<keyword evidence="8" id="KW-0446">Lipid-binding</keyword>
<dbReference type="SMART" id="SM00233">
    <property type="entry name" value="PH"/>
    <property type="match status" value="2"/>
</dbReference>
<evidence type="ECO:0000256" key="7">
    <source>
        <dbReference type="ARBA" id="ARBA00022737"/>
    </source>
</evidence>
<evidence type="ECO:0000256" key="5">
    <source>
        <dbReference type="ARBA" id="ARBA00022490"/>
    </source>
</evidence>
<dbReference type="GO" id="GO:0008289">
    <property type="term" value="F:lipid binding"/>
    <property type="evidence" value="ECO:0007669"/>
    <property type="project" value="UniProtKB-KW"/>
</dbReference>
<comment type="function">
    <text evidence="11">Binds specifically to phosphatidylinositol 3,4-diphosphate (PtdIns3,4P2), but not to other phosphoinositides. May recruit other proteins to the plasma membrane.</text>
</comment>
<dbReference type="GO" id="GO:0005886">
    <property type="term" value="C:plasma membrane"/>
    <property type="evidence" value="ECO:0007669"/>
    <property type="project" value="UniProtKB-SubCell"/>
</dbReference>
<keyword evidence="6" id="KW-0597">Phosphoprotein</keyword>
<proteinExistence type="predicted"/>
<keyword evidence="9" id="KW-0472">Membrane</keyword>
<evidence type="ECO:0000256" key="9">
    <source>
        <dbReference type="ARBA" id="ARBA00023136"/>
    </source>
</evidence>
<dbReference type="AlphaFoldDB" id="A0A7L2A001"/>
<comment type="subcellular location">
    <subcellularLocation>
        <location evidence="2">Cell membrane</location>
        <topology evidence="2">Peripheral membrane protein</topology>
    </subcellularLocation>
    <subcellularLocation>
        <location evidence="3">Cytoplasm</location>
    </subcellularLocation>
    <subcellularLocation>
        <location evidence="1">Nucleus</location>
    </subcellularLocation>
</comment>
<feature type="non-terminal residue" evidence="14">
    <location>
        <position position="416"/>
    </location>
</feature>
<dbReference type="Gene3D" id="2.30.29.30">
    <property type="entry name" value="Pleckstrin-homology domain (PH domain)/Phosphotyrosine-binding domain (PTB)"/>
    <property type="match status" value="2"/>
</dbReference>
<comment type="caution">
    <text evidence="14">The sequence shown here is derived from an EMBL/GenBank/DDBJ whole genome shotgun (WGS) entry which is preliminary data.</text>
</comment>
<dbReference type="CDD" id="cd13270">
    <property type="entry name" value="PH1_TAPP1_2"/>
    <property type="match status" value="1"/>
</dbReference>
<keyword evidence="10" id="KW-0539">Nucleus</keyword>
<evidence type="ECO:0000256" key="3">
    <source>
        <dbReference type="ARBA" id="ARBA00004496"/>
    </source>
</evidence>
<accession>A0A7L2A001</accession>
<sequence length="416" mass="46387">MPYLDRQNRICGFLDIEENETCGKFLRRYFILDTQANHLLWYMDNPQNLAIGAGAVGSLQLTYISKVSIATPKQKPKTPFCFVINALSQRYFLQASDQKDLQDWVEALNRASKITVPKGGSVPPATEITKPPVVSQAQERKPQVAYKTEIVGGVVLHTPISINQDGGEGSEVSAHPLLRRSQSYIPPSASRPPAGPPPLKSGFCVKQGNVRKSWKRRYFVLDEFSISYYKCEQDKEPLRSILLKDVCKTHECLVKSGDLLMRDNLFEIITSSRTFYIQADSPEEMHSWIRAITGAVQALKTRPREMSFVRSTVRPGGSSAPSRPRPPAEERRASGRGPSTSSWQPWTPVPQAEGQRAAPGQRPAPLRVSVLVPALGEQEGTATPGTRLRHRSEPQHLKEKPFAFDLDDESIRTSDV</sequence>